<gene>
    <name evidence="1" type="ORF">OB919_02790</name>
</gene>
<evidence type="ECO:0000313" key="2">
    <source>
        <dbReference type="Proteomes" id="UP001321047"/>
    </source>
</evidence>
<dbReference type="Proteomes" id="UP001321047">
    <property type="component" value="Unassembled WGS sequence"/>
</dbReference>
<comment type="caution">
    <text evidence="1">The sequence shown here is derived from an EMBL/GenBank/DDBJ whole genome shotgun (WGS) entry which is preliminary data.</text>
</comment>
<protein>
    <submittedName>
        <fullName evidence="1">Uncharacterized protein</fullName>
    </submittedName>
</protein>
<organism evidence="1 2">
    <name type="scientific">Natronosalvus hydrolyticus</name>
    <dbReference type="NCBI Taxonomy" id="2979988"/>
    <lineage>
        <taxon>Archaea</taxon>
        <taxon>Methanobacteriati</taxon>
        <taxon>Methanobacteriota</taxon>
        <taxon>Stenosarchaea group</taxon>
        <taxon>Halobacteria</taxon>
        <taxon>Halobacteriales</taxon>
        <taxon>Natrialbaceae</taxon>
        <taxon>Natronosalvus</taxon>
    </lineage>
</organism>
<dbReference type="EMBL" id="JAOPJZ010000001">
    <property type="protein sequence ID" value="MCU4750917.1"/>
    <property type="molecule type" value="Genomic_DNA"/>
</dbReference>
<dbReference type="AlphaFoldDB" id="A0AAP2Z552"/>
<accession>A0AAP2Z552</accession>
<evidence type="ECO:0000313" key="1">
    <source>
        <dbReference type="EMBL" id="MCU4750917.1"/>
    </source>
</evidence>
<sequence>MSDYLASSLKRLYDECNRIIEDGNPRSGGGTVLDRHNELLEKVKGEHPGNEIIQQLDEVSMSGAVVPGKATRPTMDDIQEVKFNVTSIADAIELDEDDFRRASDPDTFSLIEINQVQSQSQQQSATQTVTIEQLYEQADEMMAPQDEKAELHELVEKFEQELESENPDTVELRDVIDSAKSFSSQLAMKMAMMAFERGIDILIE</sequence>
<proteinExistence type="predicted"/>
<name>A0AAP2Z552_9EURY</name>
<dbReference type="RefSeq" id="WP_342806152.1">
    <property type="nucleotide sequence ID" value="NZ_JAOPJZ010000001.1"/>
</dbReference>
<keyword evidence="2" id="KW-1185">Reference proteome</keyword>
<reference evidence="1 2" key="1">
    <citation type="submission" date="2022-09" db="EMBL/GenBank/DDBJ databases">
        <title>Enrichment on poylsaccharides allowed isolation of novel metabolic and taxonomic groups of Haloarchaea.</title>
        <authorList>
            <person name="Sorokin D.Y."/>
            <person name="Elcheninov A.G."/>
            <person name="Khizhniak T.V."/>
            <person name="Kolganova T.V."/>
            <person name="Kublanov I.V."/>
        </authorList>
    </citation>
    <scope>NUCLEOTIDE SEQUENCE [LARGE SCALE GENOMIC DNA]</scope>
    <source>
        <strain evidence="1 2">AArc-curdl1</strain>
    </source>
</reference>